<dbReference type="InterPro" id="IPR035965">
    <property type="entry name" value="PAS-like_dom_sf"/>
</dbReference>
<name>A0A7Z9BRA6_9CYAN</name>
<dbReference type="SUPFAM" id="SSF55785">
    <property type="entry name" value="PYP-like sensor domain (PAS domain)"/>
    <property type="match status" value="1"/>
</dbReference>
<evidence type="ECO:0000259" key="3">
    <source>
        <dbReference type="PROSITE" id="PS50887"/>
    </source>
</evidence>
<keyword evidence="5" id="KW-1185">Reference proteome</keyword>
<organism evidence="4 5">
    <name type="scientific">Planktothrix serta PCC 8927</name>
    <dbReference type="NCBI Taxonomy" id="671068"/>
    <lineage>
        <taxon>Bacteria</taxon>
        <taxon>Bacillati</taxon>
        <taxon>Cyanobacteriota</taxon>
        <taxon>Cyanophyceae</taxon>
        <taxon>Oscillatoriophycideae</taxon>
        <taxon>Oscillatoriales</taxon>
        <taxon>Microcoleaceae</taxon>
        <taxon>Planktothrix</taxon>
    </lineage>
</organism>
<dbReference type="SMART" id="SM00267">
    <property type="entry name" value="GGDEF"/>
    <property type="match status" value="1"/>
</dbReference>
<dbReference type="PANTHER" id="PTHR45138:SF9">
    <property type="entry name" value="DIGUANYLATE CYCLASE DGCM-RELATED"/>
    <property type="match status" value="1"/>
</dbReference>
<dbReference type="GO" id="GO:0043709">
    <property type="term" value="P:cell adhesion involved in single-species biofilm formation"/>
    <property type="evidence" value="ECO:0007669"/>
    <property type="project" value="TreeGrafter"/>
</dbReference>
<dbReference type="EMBL" id="CZCU02000146">
    <property type="protein sequence ID" value="VXD20767.1"/>
    <property type="molecule type" value="Genomic_DNA"/>
</dbReference>
<dbReference type="PROSITE" id="PS50887">
    <property type="entry name" value="GGDEF"/>
    <property type="match status" value="1"/>
</dbReference>
<dbReference type="SMART" id="SM00091">
    <property type="entry name" value="PAS"/>
    <property type="match status" value="1"/>
</dbReference>
<dbReference type="PROSITE" id="PS50046">
    <property type="entry name" value="PHYTOCHROME_2"/>
    <property type="match status" value="1"/>
</dbReference>
<accession>A0A7Z9BRA6</accession>
<dbReference type="Pfam" id="PF01590">
    <property type="entry name" value="GAF"/>
    <property type="match status" value="1"/>
</dbReference>
<evidence type="ECO:0000259" key="2">
    <source>
        <dbReference type="PROSITE" id="PS50112"/>
    </source>
</evidence>
<dbReference type="Proteomes" id="UP000184550">
    <property type="component" value="Unassembled WGS sequence"/>
</dbReference>
<dbReference type="Gene3D" id="3.30.450.20">
    <property type="entry name" value="PAS domain"/>
    <property type="match status" value="1"/>
</dbReference>
<evidence type="ECO:0000313" key="5">
    <source>
        <dbReference type="Proteomes" id="UP000184550"/>
    </source>
</evidence>
<dbReference type="GO" id="GO:0005886">
    <property type="term" value="C:plasma membrane"/>
    <property type="evidence" value="ECO:0007669"/>
    <property type="project" value="TreeGrafter"/>
</dbReference>
<dbReference type="FunFam" id="3.30.70.270:FF:000001">
    <property type="entry name" value="Diguanylate cyclase domain protein"/>
    <property type="match status" value="1"/>
</dbReference>
<feature type="domain" description="GGDEF" evidence="3">
    <location>
        <begin position="486"/>
        <end position="623"/>
    </location>
</feature>
<dbReference type="InterPro" id="IPR000014">
    <property type="entry name" value="PAS"/>
</dbReference>
<evidence type="ECO:0000313" key="4">
    <source>
        <dbReference type="EMBL" id="VXD20767.1"/>
    </source>
</evidence>
<feature type="domain" description="PAS" evidence="2">
    <location>
        <begin position="141"/>
        <end position="210"/>
    </location>
</feature>
<dbReference type="Pfam" id="PF00990">
    <property type="entry name" value="GGDEF"/>
    <property type="match status" value="1"/>
</dbReference>
<dbReference type="NCBIfam" id="TIGR00229">
    <property type="entry name" value="sensory_box"/>
    <property type="match status" value="1"/>
</dbReference>
<dbReference type="InterPro" id="IPR003018">
    <property type="entry name" value="GAF"/>
</dbReference>
<dbReference type="SMART" id="SM00065">
    <property type="entry name" value="GAF"/>
    <property type="match status" value="1"/>
</dbReference>
<dbReference type="InterPro" id="IPR043128">
    <property type="entry name" value="Rev_trsase/Diguanyl_cyclase"/>
</dbReference>
<dbReference type="AlphaFoldDB" id="A0A7Z9BRA6"/>
<evidence type="ECO:0000259" key="1">
    <source>
        <dbReference type="PROSITE" id="PS50046"/>
    </source>
</evidence>
<reference evidence="4" key="1">
    <citation type="submission" date="2019-10" db="EMBL/GenBank/DDBJ databases">
        <authorList>
            <consortium name="Genoscope - CEA"/>
            <person name="William W."/>
        </authorList>
    </citation>
    <scope>NUCLEOTIDE SEQUENCE [LARGE SCALE GENOMIC DNA]</scope>
    <source>
        <strain evidence="4">BBR_PRJEB10992</strain>
    </source>
</reference>
<protein>
    <submittedName>
        <fullName evidence="4">Diguanylate cyclase/phosphodiesterase (GGDEF &amp; EAL domains) with Phytochrome (GAF) sensor</fullName>
    </submittedName>
</protein>
<gene>
    <name evidence="4" type="ORF">PL8927_70003</name>
</gene>
<dbReference type="RefSeq" id="WP_083616921.1">
    <property type="nucleotide sequence ID" value="NZ_LR734826.1"/>
</dbReference>
<dbReference type="PROSITE" id="PS50112">
    <property type="entry name" value="PAS"/>
    <property type="match status" value="1"/>
</dbReference>
<dbReference type="InterPro" id="IPR050469">
    <property type="entry name" value="Diguanylate_Cyclase"/>
</dbReference>
<dbReference type="InterPro" id="IPR016132">
    <property type="entry name" value="Phyto_chromo_attachment"/>
</dbReference>
<dbReference type="GO" id="GO:0052621">
    <property type="term" value="F:diguanylate cyclase activity"/>
    <property type="evidence" value="ECO:0007669"/>
    <property type="project" value="TreeGrafter"/>
</dbReference>
<comment type="caution">
    <text evidence="4">The sequence shown here is derived from an EMBL/GenBank/DDBJ whole genome shotgun (WGS) entry which is preliminary data.</text>
</comment>
<dbReference type="InterPro" id="IPR029016">
    <property type="entry name" value="GAF-like_dom_sf"/>
</dbReference>
<dbReference type="CDD" id="cd01949">
    <property type="entry name" value="GGDEF"/>
    <property type="match status" value="1"/>
</dbReference>
<dbReference type="InterPro" id="IPR029787">
    <property type="entry name" value="Nucleotide_cyclase"/>
</dbReference>
<feature type="domain" description="Phytochrome chromophore attachment site" evidence="1">
    <location>
        <begin position="286"/>
        <end position="431"/>
    </location>
</feature>
<dbReference type="GO" id="GO:1902201">
    <property type="term" value="P:negative regulation of bacterial-type flagellum-dependent cell motility"/>
    <property type="evidence" value="ECO:0007669"/>
    <property type="project" value="TreeGrafter"/>
</dbReference>
<dbReference type="CDD" id="cd00130">
    <property type="entry name" value="PAS"/>
    <property type="match status" value="1"/>
</dbReference>
<sequence length="623" mass="71523">MNTLLKKILTPKQIEYLTINSEFVIVEISWGVARFSDSPEQVQSGSDVFIAFPELIGLEETFRKILYNQVNQFELKGISRTISRENSIYFDIYVLRNPENFPHNQELLILLEDTTELLVKEQKITQVAKEYGLALSSLEKTKIYLDKIINSMTDILIVTDNRGVIKITNQSTTVSLSYSKEELLQQSILIIFEDDKFKNGRQISEFLSSSDLVIPIEIICKTKTGTYFPVSFSCAALNFDPNDTQEFVWIGRDMSEQKRVEFKFRQQAERDRVLKTITQRIHQSLSLQETLQTIVIEVRNFLKADRVLIYRFYSSEAGQVIAESVSQACISTLDKRILTQDFNALLLSHFQSGKIDAIDNLYLMPIDLDYLRPLLQLKVKASLVVPILIYNSSQQFDPTNQLWGLLMAHQCQQPRHWEVWEVNLLEELAVQIAIALQQAELYEQLQIVNQELEQLAILDGLTGLSNRRHFDRVLYQEWNRSRREETAISLFLLDIDYFKQYNDTYGHLAGDFCLQQVAQVLRNVIQRNTDLVARYGGEEFAIILPNTNISNSVHLAEKICQQVEALQIPHLNSEVSDYVTISIGVASLIPMEHLTPQALLHSADQALYQAKQNGRNCIIIASP</sequence>
<dbReference type="InterPro" id="IPR000160">
    <property type="entry name" value="GGDEF_dom"/>
</dbReference>
<dbReference type="NCBIfam" id="TIGR00254">
    <property type="entry name" value="GGDEF"/>
    <property type="match status" value="1"/>
</dbReference>
<dbReference type="PANTHER" id="PTHR45138">
    <property type="entry name" value="REGULATORY COMPONENTS OF SENSORY TRANSDUCTION SYSTEM"/>
    <property type="match status" value="1"/>
</dbReference>
<proteinExistence type="predicted"/>
<dbReference type="OrthoDB" id="453368at2"/>
<dbReference type="SUPFAM" id="SSF55073">
    <property type="entry name" value="Nucleotide cyclase"/>
    <property type="match status" value="1"/>
</dbReference>
<dbReference type="Gene3D" id="3.30.450.40">
    <property type="match status" value="1"/>
</dbReference>
<dbReference type="SUPFAM" id="SSF55781">
    <property type="entry name" value="GAF domain-like"/>
    <property type="match status" value="1"/>
</dbReference>
<dbReference type="Pfam" id="PF13426">
    <property type="entry name" value="PAS_9"/>
    <property type="match status" value="1"/>
</dbReference>
<dbReference type="Gene3D" id="3.30.70.270">
    <property type="match status" value="1"/>
</dbReference>